<dbReference type="InParanoid" id="B0DX80"/>
<accession>B0DX80</accession>
<gene>
    <name evidence="2" type="ORF">LACBIDRAFT_333832</name>
</gene>
<organism evidence="3">
    <name type="scientific">Laccaria bicolor (strain S238N-H82 / ATCC MYA-4686)</name>
    <name type="common">Bicoloured deceiver</name>
    <name type="synonym">Laccaria laccata var. bicolor</name>
    <dbReference type="NCBI Taxonomy" id="486041"/>
    <lineage>
        <taxon>Eukaryota</taxon>
        <taxon>Fungi</taxon>
        <taxon>Dikarya</taxon>
        <taxon>Basidiomycota</taxon>
        <taxon>Agaricomycotina</taxon>
        <taxon>Agaricomycetes</taxon>
        <taxon>Agaricomycetidae</taxon>
        <taxon>Agaricales</taxon>
        <taxon>Agaricineae</taxon>
        <taxon>Hydnangiaceae</taxon>
        <taxon>Laccaria</taxon>
    </lineage>
</organism>
<dbReference type="KEGG" id="lbc:LACBIDRAFT_333832"/>
<dbReference type="EMBL" id="DS547146">
    <property type="protein sequence ID" value="EDR00746.1"/>
    <property type="molecule type" value="Genomic_DNA"/>
</dbReference>
<dbReference type="RefSeq" id="XP_001888538.1">
    <property type="nucleotide sequence ID" value="XM_001888503.1"/>
</dbReference>
<dbReference type="Proteomes" id="UP000001194">
    <property type="component" value="Unassembled WGS sequence"/>
</dbReference>
<name>B0DX80_LACBS</name>
<proteinExistence type="predicted"/>
<sequence>MPTGDGAHKFENITGQASLDGQGGTEPPSQTISASEHRNIYYRLYTKGGPLESNNPIFSNDRSISRISSKSVRPPRTATSLKRYICKIEGVEGPEKSALYLSQSEKKPVDDSARLALRGDSGPGSSEVDPVVLVVDKGAAKKRPRAASHAGSNELPTWKIERCYGALYYRFYDDDGEAVSKTSFDESDSSLGHVDIFIIPPPHTVASLKECLIHVEGVLGHDIQLLENEDGEVTLNDGNVIALLTDNCPGSKEGQPIVFTYSRKGSDKTTAPETRPSFSKCLTAKHDWDGASYDAAWHSVVAGEILQTDGVAMNKKFSSSGVLERKLLFTTSFEISLGYVQKFHRLILLITGEKPES</sequence>
<feature type="region of interest" description="Disordered" evidence="1">
    <location>
        <begin position="1"/>
        <end position="35"/>
    </location>
</feature>
<dbReference type="AlphaFoldDB" id="B0DX80"/>
<evidence type="ECO:0000313" key="2">
    <source>
        <dbReference type="EMBL" id="EDR00746.1"/>
    </source>
</evidence>
<feature type="compositionally biased region" description="Basic and acidic residues" evidence="1">
    <location>
        <begin position="1"/>
        <end position="11"/>
    </location>
</feature>
<protein>
    <submittedName>
        <fullName evidence="2">Predicted protein</fullName>
    </submittedName>
</protein>
<reference evidence="2 3" key="1">
    <citation type="journal article" date="2008" name="Nature">
        <title>The genome of Laccaria bicolor provides insights into mycorrhizal symbiosis.</title>
        <authorList>
            <person name="Martin F."/>
            <person name="Aerts A."/>
            <person name="Ahren D."/>
            <person name="Brun A."/>
            <person name="Danchin E.G.J."/>
            <person name="Duchaussoy F."/>
            <person name="Gibon J."/>
            <person name="Kohler A."/>
            <person name="Lindquist E."/>
            <person name="Pereda V."/>
            <person name="Salamov A."/>
            <person name="Shapiro H.J."/>
            <person name="Wuyts J."/>
            <person name="Blaudez D."/>
            <person name="Buee M."/>
            <person name="Brokstein P."/>
            <person name="Canbaeck B."/>
            <person name="Cohen D."/>
            <person name="Courty P.E."/>
            <person name="Coutinho P.M."/>
            <person name="Delaruelle C."/>
            <person name="Detter J.C."/>
            <person name="Deveau A."/>
            <person name="DiFazio S."/>
            <person name="Duplessis S."/>
            <person name="Fraissinet-Tachet L."/>
            <person name="Lucic E."/>
            <person name="Frey-Klett P."/>
            <person name="Fourrey C."/>
            <person name="Feussner I."/>
            <person name="Gay G."/>
            <person name="Grimwood J."/>
            <person name="Hoegger P.J."/>
            <person name="Jain P."/>
            <person name="Kilaru S."/>
            <person name="Labbe J."/>
            <person name="Lin Y.C."/>
            <person name="Legue V."/>
            <person name="Le Tacon F."/>
            <person name="Marmeisse R."/>
            <person name="Melayah D."/>
            <person name="Montanini B."/>
            <person name="Muratet M."/>
            <person name="Nehls U."/>
            <person name="Niculita-Hirzel H."/>
            <person name="Oudot-Le Secq M.P."/>
            <person name="Peter M."/>
            <person name="Quesneville H."/>
            <person name="Rajashekar B."/>
            <person name="Reich M."/>
            <person name="Rouhier N."/>
            <person name="Schmutz J."/>
            <person name="Yin T."/>
            <person name="Chalot M."/>
            <person name="Henrissat B."/>
            <person name="Kuees U."/>
            <person name="Lucas S."/>
            <person name="Van de Peer Y."/>
            <person name="Podila G.K."/>
            <person name="Polle A."/>
            <person name="Pukkila P.J."/>
            <person name="Richardson P.M."/>
            <person name="Rouze P."/>
            <person name="Sanders I.R."/>
            <person name="Stajich J.E."/>
            <person name="Tunlid A."/>
            <person name="Tuskan G."/>
            <person name="Grigoriev I.V."/>
        </authorList>
    </citation>
    <scope>NUCLEOTIDE SEQUENCE [LARGE SCALE GENOMIC DNA]</scope>
    <source>
        <strain evidence="3">S238N-H82 / ATCC MYA-4686</strain>
    </source>
</reference>
<dbReference type="HOGENOM" id="CLU_033651_1_0_1"/>
<keyword evidence="3" id="KW-1185">Reference proteome</keyword>
<dbReference type="GeneID" id="6084174"/>
<evidence type="ECO:0000256" key="1">
    <source>
        <dbReference type="SAM" id="MobiDB-lite"/>
    </source>
</evidence>
<evidence type="ECO:0000313" key="3">
    <source>
        <dbReference type="Proteomes" id="UP000001194"/>
    </source>
</evidence>